<feature type="region of interest" description="Disordered" evidence="1">
    <location>
        <begin position="40"/>
        <end position="67"/>
    </location>
</feature>
<feature type="compositionally biased region" description="Low complexity" evidence="1">
    <location>
        <begin position="48"/>
        <end position="64"/>
    </location>
</feature>
<reference evidence="2" key="1">
    <citation type="submission" date="2022-07" db="EMBL/GenBank/DDBJ databases">
        <authorList>
            <person name="Macas J."/>
            <person name="Novak P."/>
            <person name="Neumann P."/>
        </authorList>
    </citation>
    <scope>NUCLEOTIDE SEQUENCE</scope>
</reference>
<evidence type="ECO:0000313" key="3">
    <source>
        <dbReference type="Proteomes" id="UP001152484"/>
    </source>
</evidence>
<dbReference type="AlphaFoldDB" id="A0A9P1A0C5"/>
<comment type="caution">
    <text evidence="2">The sequence shown here is derived from an EMBL/GenBank/DDBJ whole genome shotgun (WGS) entry which is preliminary data.</text>
</comment>
<evidence type="ECO:0000313" key="2">
    <source>
        <dbReference type="EMBL" id="CAH9117286.1"/>
    </source>
</evidence>
<sequence>MGCSWSSLMASNGHVNRSGSLLPGGLCLRRRSRGLAVWGGTGDAGVPGSSSGSGFADKSSSAGDDFWDEAGAEIEVDGGFEEERIGETTEVEFRGYDVRLPEIMGE</sequence>
<organism evidence="2 3">
    <name type="scientific">Cuscuta europaea</name>
    <name type="common">European dodder</name>
    <dbReference type="NCBI Taxonomy" id="41803"/>
    <lineage>
        <taxon>Eukaryota</taxon>
        <taxon>Viridiplantae</taxon>
        <taxon>Streptophyta</taxon>
        <taxon>Embryophyta</taxon>
        <taxon>Tracheophyta</taxon>
        <taxon>Spermatophyta</taxon>
        <taxon>Magnoliopsida</taxon>
        <taxon>eudicotyledons</taxon>
        <taxon>Gunneridae</taxon>
        <taxon>Pentapetalae</taxon>
        <taxon>asterids</taxon>
        <taxon>lamiids</taxon>
        <taxon>Solanales</taxon>
        <taxon>Convolvulaceae</taxon>
        <taxon>Cuscuteae</taxon>
        <taxon>Cuscuta</taxon>
        <taxon>Cuscuta subgen. Cuscuta</taxon>
    </lineage>
</organism>
<name>A0A9P1A0C5_CUSEU</name>
<gene>
    <name evidence="2" type="ORF">CEURO_LOCUS21484</name>
</gene>
<proteinExistence type="predicted"/>
<dbReference type="EMBL" id="CAMAPE010000073">
    <property type="protein sequence ID" value="CAH9117286.1"/>
    <property type="molecule type" value="Genomic_DNA"/>
</dbReference>
<accession>A0A9P1A0C5</accession>
<keyword evidence="3" id="KW-1185">Reference proteome</keyword>
<protein>
    <submittedName>
        <fullName evidence="2">Uncharacterized protein</fullName>
    </submittedName>
</protein>
<dbReference type="Proteomes" id="UP001152484">
    <property type="component" value="Unassembled WGS sequence"/>
</dbReference>
<evidence type="ECO:0000256" key="1">
    <source>
        <dbReference type="SAM" id="MobiDB-lite"/>
    </source>
</evidence>